<evidence type="ECO:0000256" key="1">
    <source>
        <dbReference type="SAM" id="Coils"/>
    </source>
</evidence>
<name>A0A9E4K9C4_9GAMM</name>
<proteinExistence type="predicted"/>
<evidence type="ECO:0000313" key="3">
    <source>
        <dbReference type="Proteomes" id="UP000886667"/>
    </source>
</evidence>
<gene>
    <name evidence="2" type="ORF">JAZ07_00880</name>
</gene>
<evidence type="ECO:0000313" key="2">
    <source>
        <dbReference type="EMBL" id="MCG7944879.1"/>
    </source>
</evidence>
<sequence length="59" mass="6874">MMKVKGHHALGKNESGAVVVTDSKVYSKAKQRKREKLRVKTLEERLKLLEEKLERIINE</sequence>
<comment type="caution">
    <text evidence="2">The sequence shown here is derived from an EMBL/GenBank/DDBJ whole genome shotgun (WGS) entry which is preliminary data.</text>
</comment>
<keyword evidence="1" id="KW-0175">Coiled coil</keyword>
<organism evidence="2 3">
    <name type="scientific">Candidatus Thiodiazotropha taylori</name>
    <dbReference type="NCBI Taxonomy" id="2792791"/>
    <lineage>
        <taxon>Bacteria</taxon>
        <taxon>Pseudomonadati</taxon>
        <taxon>Pseudomonadota</taxon>
        <taxon>Gammaproteobacteria</taxon>
        <taxon>Chromatiales</taxon>
        <taxon>Sedimenticolaceae</taxon>
        <taxon>Candidatus Thiodiazotropha</taxon>
    </lineage>
</organism>
<dbReference type="AlphaFoldDB" id="A0A9E4K9C4"/>
<feature type="coiled-coil region" evidence="1">
    <location>
        <begin position="32"/>
        <end position="59"/>
    </location>
</feature>
<dbReference type="EMBL" id="JAEPCM010000016">
    <property type="protein sequence ID" value="MCG7944879.1"/>
    <property type="molecule type" value="Genomic_DNA"/>
</dbReference>
<reference evidence="2" key="1">
    <citation type="journal article" date="2021" name="Proc. Natl. Acad. Sci. U.S.A.">
        <title>Global biogeography of chemosynthetic symbionts reveals both localized and globally distributed symbiont groups. .</title>
        <authorList>
            <person name="Osvatic J.T."/>
            <person name="Wilkins L.G.E."/>
            <person name="Leibrecht L."/>
            <person name="Leray M."/>
            <person name="Zauner S."/>
            <person name="Polzin J."/>
            <person name="Camacho Y."/>
            <person name="Gros O."/>
            <person name="van Gils J.A."/>
            <person name="Eisen J.A."/>
            <person name="Petersen J.M."/>
            <person name="Yuen B."/>
        </authorList>
    </citation>
    <scope>NUCLEOTIDE SEQUENCE</scope>
    <source>
        <strain evidence="2">MAGclacostrist064TRANS</strain>
    </source>
</reference>
<accession>A0A9E4K9C4</accession>
<protein>
    <submittedName>
        <fullName evidence="2">Uncharacterized protein</fullName>
    </submittedName>
</protein>
<dbReference type="Proteomes" id="UP000886667">
    <property type="component" value="Unassembled WGS sequence"/>
</dbReference>